<accession>A0A0L8GYU9</accession>
<reference evidence="1" key="1">
    <citation type="submission" date="2015-07" db="EMBL/GenBank/DDBJ databases">
        <title>MeaNS - Measles Nucleotide Surveillance Program.</title>
        <authorList>
            <person name="Tran T."/>
            <person name="Druce J."/>
        </authorList>
    </citation>
    <scope>NUCLEOTIDE SEQUENCE</scope>
    <source>
        <strain evidence="1">UCB-OBI-ISO-001</strain>
        <tissue evidence="1">Gonad</tissue>
    </source>
</reference>
<organism evidence="1">
    <name type="scientific">Octopus bimaculoides</name>
    <name type="common">California two-spotted octopus</name>
    <dbReference type="NCBI Taxonomy" id="37653"/>
    <lineage>
        <taxon>Eukaryota</taxon>
        <taxon>Metazoa</taxon>
        <taxon>Spiralia</taxon>
        <taxon>Lophotrochozoa</taxon>
        <taxon>Mollusca</taxon>
        <taxon>Cephalopoda</taxon>
        <taxon>Coleoidea</taxon>
        <taxon>Octopodiformes</taxon>
        <taxon>Octopoda</taxon>
        <taxon>Incirrata</taxon>
        <taxon>Octopodidae</taxon>
        <taxon>Octopus</taxon>
    </lineage>
</organism>
<proteinExistence type="predicted"/>
<protein>
    <submittedName>
        <fullName evidence="1">Uncharacterized protein</fullName>
    </submittedName>
</protein>
<dbReference type="AlphaFoldDB" id="A0A0L8GYU9"/>
<sequence>RNEEILRCTGLPLMMETFIDRNLRWLGHIHRMNNNRYPRQILYSQLCKGKRNHGRPRLRFKDIAKRYMKWKRIDHDKWQTQAEN</sequence>
<dbReference type="EMBL" id="KQ419883">
    <property type="protein sequence ID" value="KOF82112.1"/>
    <property type="molecule type" value="Genomic_DNA"/>
</dbReference>
<name>A0A0L8GYU9_OCTBM</name>
<feature type="non-terminal residue" evidence="1">
    <location>
        <position position="1"/>
    </location>
</feature>
<gene>
    <name evidence="1" type="ORF">OCBIM_22025671mg</name>
</gene>
<evidence type="ECO:0000313" key="1">
    <source>
        <dbReference type="EMBL" id="KOF82112.1"/>
    </source>
</evidence>